<feature type="compositionally biased region" description="Low complexity" evidence="10">
    <location>
        <begin position="567"/>
        <end position="577"/>
    </location>
</feature>
<dbReference type="InterPro" id="IPR001849">
    <property type="entry name" value="PH_domain"/>
</dbReference>
<evidence type="ECO:0000259" key="12">
    <source>
        <dbReference type="PROSITE" id="PS50115"/>
    </source>
</evidence>
<evidence type="ECO:0000256" key="8">
    <source>
        <dbReference type="PROSITE-ProRule" id="PRU00288"/>
    </source>
</evidence>
<sequence length="806" mass="91285">MMCVVKVPKFILYTFICLFRLCLFCAQLVKLCSGMTEAGKAYVSANKLFVSGIRDLSQQCKKDEMISILFDQAQRSVKQQLHNFVKEDVRKFKETKKHFDKVREDMEIAQVKNAQAPRNKPHEVEEATSTLSITRKCFRHLALDYVLQINVLQAKKKFEILDVMLSFMHAQYSLFQQGYHLLDELDPYMKKLAAELDQLVIDSAMEKREMEHKHATIQQRDFSYDDSKVEFNVDAPNGVVMEGYLFKRSSNAFKTWNRRWFSIQNSQLVYQKKLKDSLTVVVDDLRLCSVKPYEDIERRFCFEVVSPFKSCMLQAESEKLRQAWIQAVQASIASAYRESPDTYYREHLDRTASPSTSSIDSASEPRERSTRGETILQRIQCLPGNEHCCDCGQADPRWASINLGILLCIECSGIHRSLGVHCSKVRSLTLDSWEPELLKLMCELGNSVINHIYEGSYQEQGLKKPLPSSSRQEKEAWIKAKYVEKKFLKKLGSTEILINGERKLQRQWSAKKCRRHNSATMVSKTRRRYRQEPGRTSTLSSAAAKFRRDSLFCPDELDSLFSYFDTGSGPRSLSSDSGLGGSTDGSTDILVDSMVDSVTEEECEGSEDSSGEAELEAEPESSDQEDIRDLHPGALLYKASKARNLPAMAEALAHGADVNLVNDEDEGKTPLIQAVIGGSLIACEFLLQNAADVNQGDARGRGPLHHATYLGHTGQVCLFLKRGATQNDGDEDGQDPLSIAVQQANADIVTLLRLARMNEEMRESEGPFGQPGDATYLDIFREFSHMASHNPEKLKRRSVHFRHSFR</sequence>
<evidence type="ECO:0000256" key="10">
    <source>
        <dbReference type="SAM" id="MobiDB-lite"/>
    </source>
</evidence>
<keyword evidence="2 9" id="KW-0479">Metal-binding</keyword>
<dbReference type="PRINTS" id="PR00405">
    <property type="entry name" value="REVINTRACTNG"/>
</dbReference>
<dbReference type="SMART" id="SM00248">
    <property type="entry name" value="ANK"/>
    <property type="match status" value="3"/>
</dbReference>
<organism evidence="13 14">
    <name type="scientific">Mastacembelus armatus</name>
    <name type="common">zig-zag eel</name>
    <dbReference type="NCBI Taxonomy" id="205130"/>
    <lineage>
        <taxon>Eukaryota</taxon>
        <taxon>Metazoa</taxon>
        <taxon>Chordata</taxon>
        <taxon>Craniata</taxon>
        <taxon>Vertebrata</taxon>
        <taxon>Euteleostomi</taxon>
        <taxon>Actinopterygii</taxon>
        <taxon>Neopterygii</taxon>
        <taxon>Teleostei</taxon>
        <taxon>Neoteleostei</taxon>
        <taxon>Acanthomorphata</taxon>
        <taxon>Anabantaria</taxon>
        <taxon>Synbranchiformes</taxon>
        <taxon>Mastacembelidae</taxon>
        <taxon>Mastacembelus</taxon>
    </lineage>
</organism>
<feature type="domain" description="PH" evidence="11">
    <location>
        <begin position="238"/>
        <end position="333"/>
    </location>
</feature>
<dbReference type="CDD" id="cd08850">
    <property type="entry name" value="ArfGap_ACAP3"/>
    <property type="match status" value="1"/>
</dbReference>
<evidence type="ECO:0000256" key="2">
    <source>
        <dbReference type="ARBA" id="ARBA00022723"/>
    </source>
</evidence>
<keyword evidence="4 8" id="KW-0863">Zinc-finger</keyword>
<comment type="domain">
    <text evidence="9">The BAR domain mediates homodimerization, it can neither bind membrane nor impart curvature, but instead requires the neighboring PH domain to achieve these functions.</text>
</comment>
<dbReference type="AlphaFoldDB" id="A0A7N9AQI7"/>
<dbReference type="FunFam" id="1.20.1270.60:FF:000025">
    <property type="entry name" value="arf-GAP with coiled-coil, ANK repeat and PH domain-containing protein 2"/>
    <property type="match status" value="1"/>
</dbReference>
<dbReference type="GeneTree" id="ENSGT00940000156199"/>
<evidence type="ECO:0000313" key="13">
    <source>
        <dbReference type="Ensembl" id="ENSMAMP00000054702.1"/>
    </source>
</evidence>
<dbReference type="Gene3D" id="1.25.40.20">
    <property type="entry name" value="Ankyrin repeat-containing domain"/>
    <property type="match status" value="1"/>
</dbReference>
<dbReference type="SUPFAM" id="SSF103657">
    <property type="entry name" value="BAR/IMD domain-like"/>
    <property type="match status" value="1"/>
</dbReference>
<reference evidence="13" key="1">
    <citation type="submission" date="2025-08" db="UniProtKB">
        <authorList>
            <consortium name="Ensembl"/>
        </authorList>
    </citation>
    <scope>IDENTIFICATION</scope>
</reference>
<dbReference type="InterPro" id="IPR045258">
    <property type="entry name" value="ACAP1/2/3-like"/>
</dbReference>
<proteinExistence type="predicted"/>
<dbReference type="Pfam" id="PF12796">
    <property type="entry name" value="Ank_2"/>
    <property type="match status" value="1"/>
</dbReference>
<accession>A0A7N9AQI7</accession>
<dbReference type="FunFam" id="2.30.29.30:FF:000026">
    <property type="entry name" value="Arf-GAP with coiled-coil, ANK repeat and PH domain-containing protein 2"/>
    <property type="match status" value="1"/>
</dbReference>
<dbReference type="InterPro" id="IPR001164">
    <property type="entry name" value="ArfGAP_dom"/>
</dbReference>
<dbReference type="PANTHER" id="PTHR23180">
    <property type="entry name" value="CENTAURIN/ARF"/>
    <property type="match status" value="1"/>
</dbReference>
<keyword evidence="3 9" id="KW-0677">Repeat</keyword>
<dbReference type="InterPro" id="IPR037278">
    <property type="entry name" value="ARFGAP/RecO"/>
</dbReference>
<dbReference type="InterPro" id="IPR036770">
    <property type="entry name" value="Ankyrin_rpt-contain_sf"/>
</dbReference>
<dbReference type="InterPro" id="IPR038508">
    <property type="entry name" value="ArfGAP_dom_sf"/>
</dbReference>
<evidence type="ECO:0000259" key="11">
    <source>
        <dbReference type="PROSITE" id="PS50003"/>
    </source>
</evidence>
<dbReference type="SUPFAM" id="SSF50729">
    <property type="entry name" value="PH domain-like"/>
    <property type="match status" value="1"/>
</dbReference>
<dbReference type="SMART" id="SM00233">
    <property type="entry name" value="PH"/>
    <property type="match status" value="1"/>
</dbReference>
<dbReference type="FunFam" id="1.10.220.150:FF:000007">
    <property type="entry name" value="Arf-GAP with coiled-coil, ANK repeat and PH domain-containing protein 2"/>
    <property type="match status" value="1"/>
</dbReference>
<keyword evidence="1 9" id="KW-0343">GTPase activation</keyword>
<dbReference type="Gene3D" id="1.10.220.150">
    <property type="entry name" value="Arf GTPase activating protein"/>
    <property type="match status" value="1"/>
</dbReference>
<dbReference type="GO" id="GO:0008270">
    <property type="term" value="F:zinc ion binding"/>
    <property type="evidence" value="ECO:0007669"/>
    <property type="project" value="UniProtKB-KW"/>
</dbReference>
<keyword evidence="6 7" id="KW-0040">ANK repeat</keyword>
<comment type="activity regulation">
    <text evidence="9">GAP activity stimulated by phosphatidylinositol 4,5-bisphosphate (PIP2) and phosphatidic acid.</text>
</comment>
<keyword evidence="5 9" id="KW-0862">Zinc</keyword>
<dbReference type="InterPro" id="IPR004148">
    <property type="entry name" value="BAR_dom"/>
</dbReference>
<dbReference type="Gene3D" id="2.30.29.30">
    <property type="entry name" value="Pleckstrin-homology domain (PH domain)/Phosphotyrosine-binding domain (PTB)"/>
    <property type="match status" value="1"/>
</dbReference>
<dbReference type="Gene3D" id="1.20.1270.60">
    <property type="entry name" value="Arfaptin homology (AH) domain/BAR domain"/>
    <property type="match status" value="1"/>
</dbReference>
<dbReference type="Pfam" id="PF00169">
    <property type="entry name" value="PH"/>
    <property type="match status" value="1"/>
</dbReference>
<evidence type="ECO:0000256" key="3">
    <source>
        <dbReference type="ARBA" id="ARBA00022737"/>
    </source>
</evidence>
<protein>
    <recommendedName>
        <fullName evidence="9">Arf-GAP with coiled-coil, ANK repeat and PH domain-containing protein</fullName>
        <shortName evidence="9">Cnt-b</shortName>
    </recommendedName>
    <alternativeName>
        <fullName evidence="9">Centaurin-beta</fullName>
    </alternativeName>
</protein>
<feature type="region of interest" description="Disordered" evidence="10">
    <location>
        <begin position="347"/>
        <end position="371"/>
    </location>
</feature>
<evidence type="ECO:0000256" key="1">
    <source>
        <dbReference type="ARBA" id="ARBA00022468"/>
    </source>
</evidence>
<dbReference type="Pfam" id="PF01412">
    <property type="entry name" value="ArfGap"/>
    <property type="match status" value="1"/>
</dbReference>
<evidence type="ECO:0000256" key="6">
    <source>
        <dbReference type="ARBA" id="ARBA00023043"/>
    </source>
</evidence>
<dbReference type="GO" id="GO:0010008">
    <property type="term" value="C:endosome membrane"/>
    <property type="evidence" value="ECO:0007669"/>
    <property type="project" value="UniProtKB-SubCell"/>
</dbReference>
<dbReference type="PROSITE" id="PS50115">
    <property type="entry name" value="ARFGAP"/>
    <property type="match status" value="1"/>
</dbReference>
<keyword evidence="14" id="KW-1185">Reference proteome</keyword>
<dbReference type="SMART" id="SM00105">
    <property type="entry name" value="ArfGap"/>
    <property type="match status" value="1"/>
</dbReference>
<reference evidence="13" key="2">
    <citation type="submission" date="2025-09" db="UniProtKB">
        <authorList>
            <consortium name="Ensembl"/>
        </authorList>
    </citation>
    <scope>IDENTIFICATION</scope>
</reference>
<evidence type="ECO:0000256" key="9">
    <source>
        <dbReference type="RuleBase" id="RU369028"/>
    </source>
</evidence>
<feature type="compositionally biased region" description="Acidic residues" evidence="10">
    <location>
        <begin position="598"/>
        <end position="624"/>
    </location>
</feature>
<dbReference type="SUPFAM" id="SSF48403">
    <property type="entry name" value="Ankyrin repeat"/>
    <property type="match status" value="1"/>
</dbReference>
<dbReference type="GO" id="GO:0005096">
    <property type="term" value="F:GTPase activator activity"/>
    <property type="evidence" value="ECO:0007669"/>
    <property type="project" value="UniProtKB-KW"/>
</dbReference>
<feature type="domain" description="Arf-GAP" evidence="12">
    <location>
        <begin position="373"/>
        <end position="495"/>
    </location>
</feature>
<evidence type="ECO:0000256" key="4">
    <source>
        <dbReference type="ARBA" id="ARBA00022771"/>
    </source>
</evidence>
<dbReference type="Pfam" id="PF16746">
    <property type="entry name" value="BAR_3"/>
    <property type="match status" value="1"/>
</dbReference>
<dbReference type="InterPro" id="IPR002110">
    <property type="entry name" value="Ankyrin_rpt"/>
</dbReference>
<feature type="region of interest" description="Disordered" evidence="10">
    <location>
        <begin position="521"/>
        <end position="541"/>
    </location>
</feature>
<feature type="region of interest" description="Disordered" evidence="10">
    <location>
        <begin position="597"/>
        <end position="627"/>
    </location>
</feature>
<dbReference type="PANTHER" id="PTHR23180:SF407">
    <property type="entry name" value="ARF-GAP WITH COILED-COIL, ANK REPEAT AND PH DOMAIN-CONTAINING PROTEIN 3"/>
    <property type="match status" value="1"/>
</dbReference>
<dbReference type="CDD" id="cd13250">
    <property type="entry name" value="PH_ACAP"/>
    <property type="match status" value="1"/>
</dbReference>
<keyword evidence="9" id="KW-0967">Endosome</keyword>
<feature type="compositionally biased region" description="Low complexity" evidence="10">
    <location>
        <begin position="351"/>
        <end position="362"/>
    </location>
</feature>
<name>A0A7N9AQI7_9TELE</name>
<dbReference type="SUPFAM" id="SSF57863">
    <property type="entry name" value="ArfGap/RecO-like zinc finger"/>
    <property type="match status" value="1"/>
</dbReference>
<dbReference type="PROSITE" id="PS50297">
    <property type="entry name" value="ANK_REP_REGION"/>
    <property type="match status" value="1"/>
</dbReference>
<feature type="repeat" description="ANK" evidence="7">
    <location>
        <begin position="699"/>
        <end position="731"/>
    </location>
</feature>
<dbReference type="PROSITE" id="PS50088">
    <property type="entry name" value="ANK_REPEAT"/>
    <property type="match status" value="2"/>
</dbReference>
<evidence type="ECO:0000256" key="7">
    <source>
        <dbReference type="PROSITE-ProRule" id="PRU00023"/>
    </source>
</evidence>
<dbReference type="FunFam" id="1.25.40.20:FF:000020">
    <property type="entry name" value="Arf-GAP with coiled-coil, ANK repeat and PH domain-containing protein 2"/>
    <property type="match status" value="1"/>
</dbReference>
<comment type="function">
    <text evidence="9">GTPase-activating protein for the ADP ribosylation factor family.</text>
</comment>
<dbReference type="PROSITE" id="PS50003">
    <property type="entry name" value="PH_DOMAIN"/>
    <property type="match status" value="1"/>
</dbReference>
<dbReference type="InterPro" id="IPR027267">
    <property type="entry name" value="AH/BAR_dom_sf"/>
</dbReference>
<feature type="region of interest" description="Disordered" evidence="10">
    <location>
        <begin position="567"/>
        <end position="586"/>
    </location>
</feature>
<dbReference type="InterPro" id="IPR011993">
    <property type="entry name" value="PH-like_dom_sf"/>
</dbReference>
<feature type="repeat" description="ANK" evidence="7">
    <location>
        <begin position="666"/>
        <end position="698"/>
    </location>
</feature>
<evidence type="ECO:0000256" key="5">
    <source>
        <dbReference type="ARBA" id="ARBA00022833"/>
    </source>
</evidence>
<dbReference type="Proteomes" id="UP000261640">
    <property type="component" value="Unplaced"/>
</dbReference>
<dbReference type="Ensembl" id="ENSMAMT00000041083.1">
    <property type="protein sequence ID" value="ENSMAMP00000054702.1"/>
    <property type="gene ID" value="ENSMAMG00000004633.2"/>
</dbReference>
<comment type="domain">
    <text evidence="9">PH domain binds phospholipids including phosphatidic acid, phosphatidylinositol 3-phosphate, phosphatidylinositol 3,5-bisphosphate (PIP2) and phosphatidylinositol 3,4,5-trisphosphate (PIP3). May mediate protein binding to PIP2 or PIP3 containing membranes.</text>
</comment>
<comment type="subcellular location">
    <subcellularLocation>
        <location evidence="9">Endosome membrane</location>
        <topology evidence="9">Peripheral membrane protein</topology>
    </subcellularLocation>
</comment>
<evidence type="ECO:0000313" key="14">
    <source>
        <dbReference type="Proteomes" id="UP000261640"/>
    </source>
</evidence>